<evidence type="ECO:0008006" key="5">
    <source>
        <dbReference type="Google" id="ProtNLM"/>
    </source>
</evidence>
<evidence type="ECO:0000256" key="1">
    <source>
        <dbReference type="ARBA" id="ARBA00010236"/>
    </source>
</evidence>
<dbReference type="InterPro" id="IPR051589">
    <property type="entry name" value="Sialate-O-sulfotransferase"/>
</dbReference>
<dbReference type="STRING" id="946362.F2U1X0"/>
<dbReference type="Proteomes" id="UP000007799">
    <property type="component" value="Unassembled WGS sequence"/>
</dbReference>
<accession>F2U1X0</accession>
<evidence type="ECO:0000313" key="4">
    <source>
        <dbReference type="Proteomes" id="UP000007799"/>
    </source>
</evidence>
<dbReference type="PANTHER" id="PTHR45964:SF5">
    <property type="entry name" value="WSCD FAMILY MEMBER CG9164"/>
    <property type="match status" value="1"/>
</dbReference>
<keyword evidence="4" id="KW-1185">Reference proteome</keyword>
<sequence>MLLRVVVAVMMCLVVAVIAGEDASREASDACIRRPRLADLSHPMVMLHSFPGAGNTWMRTLIEQLTGGCTGSVYDDNDLRTAGLACEGFRDGSVSAIKSHSNMMMPKHAVGGAIILFREPGAAIVAEYSRRHSTAHDGLPDASVFSSPHFGSFLNLMSLRYADGYNRQCLDFSHTKGNGTQQRVHCSQFALLWVDYADLKASPHTELARIGEFLTEVRPLHRDAQGPFAINVTCALHTPARRGIKRKKPEGYPTANEIIAKYTNTRAFERARETYEQLRALARKQQQAGHWNVYNSTVKHSGAQVPRADMNTGSSSPSHLLSPSLTFQRTQLPPEREAVQLSTIADVRTIISTLTPSAQPWIDAWSNDAHAAVIIVMDTHLSAAHAREHGHHRHTSTEHTAGLNAKQEAAALQGMFHAVHELHRVAVPVHIVFDSAHLAYQAETVPGTITKTMKVLENLDVVRLHPCHVSPEEGGDGGVMACAGALHTRLHAAGVLSCAALRASVQDTAAGAQLAPWSCQSVASKYTSSAGTACSYMAGTSSVGRIVTP</sequence>
<feature type="chain" id="PRO_5003287187" description="Sulfotransferase domain-containing protein" evidence="2">
    <location>
        <begin position="20"/>
        <end position="549"/>
    </location>
</feature>
<reference evidence="3" key="1">
    <citation type="submission" date="2009-08" db="EMBL/GenBank/DDBJ databases">
        <title>Annotation of Salpingoeca rosetta.</title>
        <authorList>
            <consortium name="The Broad Institute Genome Sequencing Platform"/>
            <person name="Russ C."/>
            <person name="Cuomo C."/>
            <person name="Burger G."/>
            <person name="Gray M.W."/>
            <person name="Holland P.W.H."/>
            <person name="King N."/>
            <person name="Lang F.B.F."/>
            <person name="Roger A.J."/>
            <person name="Ruiz-Trillo I."/>
            <person name="Young S.K."/>
            <person name="Zeng Q."/>
            <person name="Gargeya S."/>
            <person name="Alvarado L."/>
            <person name="Berlin A."/>
            <person name="Chapman S.B."/>
            <person name="Chen Z."/>
            <person name="Freedman E."/>
            <person name="Gellesch M."/>
            <person name="Goldberg J."/>
            <person name="Griggs A."/>
            <person name="Gujja S."/>
            <person name="Heilman E."/>
            <person name="Heiman D."/>
            <person name="Howarth C."/>
            <person name="Mehta T."/>
            <person name="Neiman D."/>
            <person name="Pearson M."/>
            <person name="Roberts A."/>
            <person name="Saif S."/>
            <person name="Shea T."/>
            <person name="Shenoy N."/>
            <person name="Sisk P."/>
            <person name="Stolte C."/>
            <person name="Sykes S."/>
            <person name="White J."/>
            <person name="Yandava C."/>
            <person name="Haas B."/>
            <person name="Nusbaum C."/>
            <person name="Birren B."/>
        </authorList>
    </citation>
    <scope>NUCLEOTIDE SEQUENCE</scope>
    <source>
        <strain evidence="3">ATCC 50818</strain>
    </source>
</reference>
<dbReference type="Gene3D" id="3.40.50.300">
    <property type="entry name" value="P-loop containing nucleotide triphosphate hydrolases"/>
    <property type="match status" value="1"/>
</dbReference>
<organism evidence="3 4">
    <name type="scientific">Salpingoeca rosetta (strain ATCC 50818 / BSB-021)</name>
    <dbReference type="NCBI Taxonomy" id="946362"/>
    <lineage>
        <taxon>Eukaryota</taxon>
        <taxon>Choanoflagellata</taxon>
        <taxon>Craspedida</taxon>
        <taxon>Salpingoecidae</taxon>
        <taxon>Salpingoeca</taxon>
    </lineage>
</organism>
<evidence type="ECO:0000256" key="2">
    <source>
        <dbReference type="SAM" id="SignalP"/>
    </source>
</evidence>
<dbReference type="PANTHER" id="PTHR45964">
    <property type="entry name" value="WSCD FAMILY MEMBER CG9164"/>
    <property type="match status" value="1"/>
</dbReference>
<dbReference type="InterPro" id="IPR027417">
    <property type="entry name" value="P-loop_NTPase"/>
</dbReference>
<dbReference type="InParanoid" id="F2U1X0"/>
<gene>
    <name evidence="3" type="ORF">PTSG_02339</name>
</gene>
<comment type="similarity">
    <text evidence="1">Belongs to the WSCD family.</text>
</comment>
<protein>
    <recommendedName>
        <fullName evidence="5">Sulfotransferase domain-containing protein</fullName>
    </recommendedName>
</protein>
<dbReference type="eggNOG" id="KOG4157">
    <property type="taxonomic scope" value="Eukaryota"/>
</dbReference>
<feature type="signal peptide" evidence="2">
    <location>
        <begin position="1"/>
        <end position="19"/>
    </location>
</feature>
<dbReference type="GeneID" id="16077419"/>
<dbReference type="SUPFAM" id="SSF52540">
    <property type="entry name" value="P-loop containing nucleoside triphosphate hydrolases"/>
    <property type="match status" value="1"/>
</dbReference>
<dbReference type="AlphaFoldDB" id="F2U1X0"/>
<dbReference type="EMBL" id="GL832959">
    <property type="protein sequence ID" value="EGD81622.1"/>
    <property type="molecule type" value="Genomic_DNA"/>
</dbReference>
<dbReference type="RefSeq" id="XP_004996826.1">
    <property type="nucleotide sequence ID" value="XM_004996769.1"/>
</dbReference>
<evidence type="ECO:0000313" key="3">
    <source>
        <dbReference type="EMBL" id="EGD81622.1"/>
    </source>
</evidence>
<keyword evidence="2" id="KW-0732">Signal</keyword>
<name>F2U1X0_SALR5</name>
<dbReference type="OrthoDB" id="5985073at2759"/>
<proteinExistence type="inferred from homology"/>
<dbReference type="KEGG" id="sre:PTSG_02339"/>